<accession>A0A3R6W3A6</accession>
<gene>
    <name evidence="2" type="ORF">DYB32_001091</name>
</gene>
<organism evidence="2 3">
    <name type="scientific">Aphanomyces invadans</name>
    <dbReference type="NCBI Taxonomy" id="157072"/>
    <lineage>
        <taxon>Eukaryota</taxon>
        <taxon>Sar</taxon>
        <taxon>Stramenopiles</taxon>
        <taxon>Oomycota</taxon>
        <taxon>Saprolegniomycetes</taxon>
        <taxon>Saprolegniales</taxon>
        <taxon>Verrucalvaceae</taxon>
        <taxon>Aphanomyces</taxon>
    </lineage>
</organism>
<evidence type="ECO:0000256" key="1">
    <source>
        <dbReference type="SAM" id="MobiDB-lite"/>
    </source>
</evidence>
<sequence>MYRARWKQAVLVLVHRLRDEQRLQREEAALEHTICRFREILKEGFTASKVSVHGNLKTIQLRLVIDTTFDECYLTWTPSKKRDPRVMLRASTALSSLSYFNPPAVSPPSNSCHPLAMSRLEELEFKEHKRIQPKRSSLIIVEPATSSSIDVLSGDEDYDGDTPVGRQPKRISSLSSTSRANGTVEEKSPAPLLSHLYSTRYDDMDMKAAEAALSSSQALTTQQVHMLDEEEHLSSVFDRMLARQQQR</sequence>
<dbReference type="AlphaFoldDB" id="A0A3R6W3A6"/>
<protein>
    <submittedName>
        <fullName evidence="2">Uncharacterized protein</fullName>
    </submittedName>
</protein>
<evidence type="ECO:0000313" key="3">
    <source>
        <dbReference type="Proteomes" id="UP000285060"/>
    </source>
</evidence>
<feature type="compositionally biased region" description="Polar residues" evidence="1">
    <location>
        <begin position="170"/>
        <end position="181"/>
    </location>
</feature>
<comment type="caution">
    <text evidence="2">The sequence shown here is derived from an EMBL/GenBank/DDBJ whole genome shotgun (WGS) entry which is preliminary data.</text>
</comment>
<feature type="region of interest" description="Disordered" evidence="1">
    <location>
        <begin position="151"/>
        <end position="187"/>
    </location>
</feature>
<proteinExistence type="predicted"/>
<dbReference type="Proteomes" id="UP000285060">
    <property type="component" value="Unassembled WGS sequence"/>
</dbReference>
<dbReference type="VEuPathDB" id="FungiDB:H310_05042"/>
<dbReference type="EMBL" id="QUSY01000040">
    <property type="protein sequence ID" value="RHY34200.1"/>
    <property type="molecule type" value="Genomic_DNA"/>
</dbReference>
<evidence type="ECO:0000313" key="2">
    <source>
        <dbReference type="EMBL" id="RHY34200.1"/>
    </source>
</evidence>
<keyword evidence="3" id="KW-1185">Reference proteome</keyword>
<reference evidence="2 3" key="1">
    <citation type="submission" date="2018-08" db="EMBL/GenBank/DDBJ databases">
        <title>Aphanomyces genome sequencing and annotation.</title>
        <authorList>
            <person name="Minardi D."/>
            <person name="Oidtmann B."/>
            <person name="Van Der Giezen M."/>
            <person name="Studholme D.J."/>
        </authorList>
    </citation>
    <scope>NUCLEOTIDE SEQUENCE [LARGE SCALE GENOMIC DNA]</scope>
    <source>
        <strain evidence="2 3">NJM0002</strain>
    </source>
</reference>
<name>A0A3R6W3A6_9STRA</name>